<feature type="transmembrane region" description="Helical" evidence="2">
    <location>
        <begin position="219"/>
        <end position="242"/>
    </location>
</feature>
<dbReference type="EMBL" id="BOMG01000086">
    <property type="protein sequence ID" value="GID58639.1"/>
    <property type="molecule type" value="Genomic_DNA"/>
</dbReference>
<sequence length="252" mass="25053">MTALGLCGFVLGAPLLDGGAASADFPALVTAIPSAAAEEPEPDPNLEIPDDDGAAIVTKAPGRRFPSRTSVGSARNGRDLTASRPARTGRKEPRRGTRRTDGPRPVTSARTATTAPARTVPSADVGATFKIKPKARARHSGGTGDRAPVFAGMPPGGRAATLPGASDGTPGSQPGIAETDYVAALGLEPETAAPAAGPSAPGAHGPVAVTGPIPDERPVGLLAMTAVVCVLGVGTAAIRAIVSQRASRANMA</sequence>
<gene>
    <name evidence="3" type="ORF">Aco03nite_070430</name>
</gene>
<feature type="compositionally biased region" description="Basic and acidic residues" evidence="1">
    <location>
        <begin position="89"/>
        <end position="102"/>
    </location>
</feature>
<keyword evidence="2" id="KW-0812">Transmembrane</keyword>
<evidence type="ECO:0000256" key="2">
    <source>
        <dbReference type="SAM" id="Phobius"/>
    </source>
</evidence>
<feature type="region of interest" description="Disordered" evidence="1">
    <location>
        <begin position="58"/>
        <end position="120"/>
    </location>
</feature>
<comment type="caution">
    <text evidence="3">The sequence shown here is derived from an EMBL/GenBank/DDBJ whole genome shotgun (WGS) entry which is preliminary data.</text>
</comment>
<feature type="region of interest" description="Disordered" evidence="1">
    <location>
        <begin position="154"/>
        <end position="176"/>
    </location>
</feature>
<evidence type="ECO:0000256" key="1">
    <source>
        <dbReference type="SAM" id="MobiDB-lite"/>
    </source>
</evidence>
<keyword evidence="2" id="KW-0472">Membrane</keyword>
<proteinExistence type="predicted"/>
<evidence type="ECO:0000313" key="3">
    <source>
        <dbReference type="EMBL" id="GID58639.1"/>
    </source>
</evidence>
<keyword evidence="2" id="KW-1133">Transmembrane helix</keyword>
<dbReference type="Proteomes" id="UP000612282">
    <property type="component" value="Unassembled WGS sequence"/>
</dbReference>
<reference evidence="3 4" key="1">
    <citation type="submission" date="2021-01" db="EMBL/GenBank/DDBJ databases">
        <title>Whole genome shotgun sequence of Actinoplanes couchii NBRC 106145.</title>
        <authorList>
            <person name="Komaki H."/>
            <person name="Tamura T."/>
        </authorList>
    </citation>
    <scope>NUCLEOTIDE SEQUENCE [LARGE SCALE GENOMIC DNA]</scope>
    <source>
        <strain evidence="3 4">NBRC 106145</strain>
    </source>
</reference>
<name>A0ABQ3XJG3_9ACTN</name>
<accession>A0ABQ3XJG3</accession>
<protein>
    <submittedName>
        <fullName evidence="3">Uncharacterized protein</fullName>
    </submittedName>
</protein>
<feature type="compositionally biased region" description="Low complexity" evidence="1">
    <location>
        <begin position="103"/>
        <end position="120"/>
    </location>
</feature>
<evidence type="ECO:0000313" key="4">
    <source>
        <dbReference type="Proteomes" id="UP000612282"/>
    </source>
</evidence>
<organism evidence="3 4">
    <name type="scientific">Actinoplanes couchii</name>
    <dbReference type="NCBI Taxonomy" id="403638"/>
    <lineage>
        <taxon>Bacteria</taxon>
        <taxon>Bacillati</taxon>
        <taxon>Actinomycetota</taxon>
        <taxon>Actinomycetes</taxon>
        <taxon>Micromonosporales</taxon>
        <taxon>Micromonosporaceae</taxon>
        <taxon>Actinoplanes</taxon>
    </lineage>
</organism>
<keyword evidence="4" id="KW-1185">Reference proteome</keyword>